<dbReference type="EC" id="4.1.2.13" evidence="1"/>
<evidence type="ECO:0000313" key="7">
    <source>
        <dbReference type="Proteomes" id="UP000031258"/>
    </source>
</evidence>
<evidence type="ECO:0000313" key="6">
    <source>
        <dbReference type="EMBL" id="KIE05489.1"/>
    </source>
</evidence>
<keyword evidence="7" id="KW-1185">Reference proteome</keyword>
<accession>A0A0C1QJ12</accession>
<dbReference type="CDD" id="cd00958">
    <property type="entry name" value="DhnA"/>
    <property type="match status" value="1"/>
</dbReference>
<comment type="caution">
    <text evidence="6">The sequence shown here is derived from an EMBL/GenBank/DDBJ whole genome shotgun (WGS) entry which is preliminary data.</text>
</comment>
<dbReference type="InterPro" id="IPR050456">
    <property type="entry name" value="DeoC/FbaB_aldolase"/>
</dbReference>
<dbReference type="GO" id="GO:0006096">
    <property type="term" value="P:glycolytic process"/>
    <property type="evidence" value="ECO:0007669"/>
    <property type="project" value="UniProtKB-KW"/>
</dbReference>
<dbReference type="SMART" id="SM01133">
    <property type="entry name" value="DeoC"/>
    <property type="match status" value="1"/>
</dbReference>
<dbReference type="Proteomes" id="UP000031258">
    <property type="component" value="Unassembled WGS sequence"/>
</dbReference>
<dbReference type="PATRIC" id="fig|86105.3.peg.577"/>
<dbReference type="InterPro" id="IPR041720">
    <property type="entry name" value="FbaB-like"/>
</dbReference>
<organism evidence="6 7">
    <name type="scientific">Candidatus Jidaibacter acanthamoebae</name>
    <dbReference type="NCBI Taxonomy" id="86105"/>
    <lineage>
        <taxon>Bacteria</taxon>
        <taxon>Pseudomonadati</taxon>
        <taxon>Pseudomonadota</taxon>
        <taxon>Alphaproteobacteria</taxon>
        <taxon>Rickettsiales</taxon>
        <taxon>Candidatus Midichloriaceae</taxon>
        <taxon>Candidatus Jidaibacter</taxon>
    </lineage>
</organism>
<sequence>MMNPTQKVRKILSYYESDNPGTKTNIARILMAGKLGGTGRMVILPVDQGFEHGPIASFAPNPEAYDPHYHYKLAIDAGLSAYAAPLGMLEAGADTFAGAIPLILKVNSSNLLLNKNLAPDQSITASVKDALRLGCAAVGFTIYPGSDHSLHMMEEIKEMSAEAKSYGLVTVIWSYARGGMVSKDGETAHDVIAYAAHIAALLGAHIIKVKPSIDAIELDNAKKAFEKNPVSIKELKDRIAHIVKTTFNGRRLMVFSGGATKSTEDVYNEVRAIRDGGGNGSIIGRNTFQRPRPEALKLLSDIIEIYKGRL</sequence>
<dbReference type="Gene3D" id="3.20.20.70">
    <property type="entry name" value="Aldolase class I"/>
    <property type="match status" value="1"/>
</dbReference>
<dbReference type="InterPro" id="IPR013785">
    <property type="entry name" value="Aldolase_TIM"/>
</dbReference>
<evidence type="ECO:0000256" key="4">
    <source>
        <dbReference type="ARBA" id="ARBA00049653"/>
    </source>
</evidence>
<keyword evidence="3" id="KW-0704">Schiff base</keyword>
<evidence type="ECO:0000256" key="2">
    <source>
        <dbReference type="ARBA" id="ARBA00023239"/>
    </source>
</evidence>
<dbReference type="Pfam" id="PF01791">
    <property type="entry name" value="DeoC"/>
    <property type="match status" value="1"/>
</dbReference>
<evidence type="ECO:0000256" key="1">
    <source>
        <dbReference type="ARBA" id="ARBA00013068"/>
    </source>
</evidence>
<dbReference type="PANTHER" id="PTHR47916:SF4">
    <property type="entry name" value="FRUCTOSE-BISPHOSPHATE ALDOLASE CLASS 1"/>
    <property type="match status" value="1"/>
</dbReference>
<comment type="similarity">
    <text evidence="4">Belongs to the DeoC/FbaB aldolase family. FbaB subfamily.</text>
</comment>
<evidence type="ECO:0000256" key="3">
    <source>
        <dbReference type="ARBA" id="ARBA00023270"/>
    </source>
</evidence>
<dbReference type="PANTHER" id="PTHR47916">
    <property type="entry name" value="FRUCTOSE-BISPHOSPHATE ALDOLASE CLASS 1"/>
    <property type="match status" value="1"/>
</dbReference>
<dbReference type="InterPro" id="IPR002915">
    <property type="entry name" value="DeoC/FbaB/LacD_aldolase"/>
</dbReference>
<dbReference type="GO" id="GO:0004332">
    <property type="term" value="F:fructose-bisphosphate aldolase activity"/>
    <property type="evidence" value="ECO:0007669"/>
    <property type="project" value="UniProtKB-EC"/>
</dbReference>
<feature type="active site" description="Proton donor" evidence="5">
    <location>
        <position position="175"/>
    </location>
</feature>
<reference evidence="6 7" key="1">
    <citation type="submission" date="2014-11" db="EMBL/GenBank/DDBJ databases">
        <title>A Rickettsiales Symbiont of Amoebae With Ancient Features.</title>
        <authorList>
            <person name="Schulz F."/>
            <person name="Martijn J."/>
            <person name="Wascher F."/>
            <person name="Kostanjsek R."/>
            <person name="Ettema T.J."/>
            <person name="Horn M."/>
        </authorList>
    </citation>
    <scope>NUCLEOTIDE SEQUENCE [LARGE SCALE GENOMIC DNA]</scope>
    <source>
        <strain evidence="6 7">UWC36</strain>
    </source>
</reference>
<dbReference type="SUPFAM" id="SSF51569">
    <property type="entry name" value="Aldolase"/>
    <property type="match status" value="1"/>
</dbReference>
<gene>
    <name evidence="6" type="primary">fbaB_2</name>
    <name evidence="6" type="ORF">NF27_DP00330</name>
</gene>
<feature type="active site" description="Schiff-base intermediate with dihydroxyacetone-P" evidence="5">
    <location>
        <position position="208"/>
    </location>
</feature>
<dbReference type="PIRSF" id="PIRSF038992">
    <property type="entry name" value="Aldolase_Ia"/>
    <property type="match status" value="1"/>
</dbReference>
<dbReference type="NCBIfam" id="NF006704">
    <property type="entry name" value="PRK09250.1-1"/>
    <property type="match status" value="1"/>
</dbReference>
<keyword evidence="2" id="KW-0456">Lyase</keyword>
<name>A0A0C1QJ12_9RICK</name>
<evidence type="ECO:0000256" key="5">
    <source>
        <dbReference type="PIRSR" id="PIRSR038992-1"/>
    </source>
</evidence>
<dbReference type="EMBL" id="JSWE01000092">
    <property type="protein sequence ID" value="KIE05489.1"/>
    <property type="molecule type" value="Genomic_DNA"/>
</dbReference>
<dbReference type="STRING" id="86105.NF27_DP00330"/>
<proteinExistence type="inferred from homology"/>
<protein>
    <recommendedName>
        <fullName evidence="1">fructose-bisphosphate aldolase</fullName>
        <ecNumber evidence="1">4.1.2.13</ecNumber>
    </recommendedName>
</protein>
<dbReference type="AlphaFoldDB" id="A0A0C1QJ12"/>